<sequence>MGMGWLLGATSRPSLAPASACISPLQPHGLPSSNPIFQPWCLSRAWPMGACRFAFRQTGQAVDSRHSRLGRLTAVGKLSTIHADQGQKSPFSACLRP</sequence>
<evidence type="ECO:0000313" key="1">
    <source>
        <dbReference type="EMBL" id="ABM56435.1"/>
    </source>
</evidence>
<accession>A1WFM8</accession>
<dbReference type="Proteomes" id="UP000000374">
    <property type="component" value="Chromosome"/>
</dbReference>
<reference evidence="2" key="1">
    <citation type="submission" date="2006-12" db="EMBL/GenBank/DDBJ databases">
        <title>Complete sequence of chromosome 1 of Verminephrobacter eiseniae EF01-2.</title>
        <authorList>
            <person name="Copeland A."/>
            <person name="Lucas S."/>
            <person name="Lapidus A."/>
            <person name="Barry K."/>
            <person name="Detter J.C."/>
            <person name="Glavina del Rio T."/>
            <person name="Dalin E."/>
            <person name="Tice H."/>
            <person name="Pitluck S."/>
            <person name="Chertkov O."/>
            <person name="Brettin T."/>
            <person name="Bruce D."/>
            <person name="Han C."/>
            <person name="Tapia R."/>
            <person name="Gilna P."/>
            <person name="Schmutz J."/>
            <person name="Larimer F."/>
            <person name="Land M."/>
            <person name="Hauser L."/>
            <person name="Kyrpides N."/>
            <person name="Kim E."/>
            <person name="Stahl D."/>
            <person name="Richardson P."/>
        </authorList>
    </citation>
    <scope>NUCLEOTIDE SEQUENCE [LARGE SCALE GENOMIC DNA]</scope>
    <source>
        <strain evidence="2">EF01-2</strain>
    </source>
</reference>
<dbReference type="HOGENOM" id="CLU_2345861_0_0_4"/>
<gene>
    <name evidence="1" type="ordered locus">Veis_0652</name>
</gene>
<evidence type="ECO:0000313" key="2">
    <source>
        <dbReference type="Proteomes" id="UP000000374"/>
    </source>
</evidence>
<organism evidence="1 2">
    <name type="scientific">Verminephrobacter eiseniae (strain EF01-2)</name>
    <dbReference type="NCBI Taxonomy" id="391735"/>
    <lineage>
        <taxon>Bacteria</taxon>
        <taxon>Pseudomonadati</taxon>
        <taxon>Pseudomonadota</taxon>
        <taxon>Betaproteobacteria</taxon>
        <taxon>Burkholderiales</taxon>
        <taxon>Comamonadaceae</taxon>
        <taxon>Verminephrobacter</taxon>
    </lineage>
</organism>
<name>A1WFM8_VEREI</name>
<dbReference type="STRING" id="391735.Veis_0652"/>
<proteinExistence type="predicted"/>
<dbReference type="EMBL" id="CP000542">
    <property type="protein sequence ID" value="ABM56435.1"/>
    <property type="molecule type" value="Genomic_DNA"/>
</dbReference>
<keyword evidence="2" id="KW-1185">Reference proteome</keyword>
<protein>
    <submittedName>
        <fullName evidence="1">Uncharacterized protein</fullName>
    </submittedName>
</protein>
<dbReference type="KEGG" id="vei:Veis_0652"/>
<dbReference type="AlphaFoldDB" id="A1WFM8"/>